<dbReference type="PANTHER" id="PTHR43530:SF1">
    <property type="entry name" value="QUEUINE TRNA-RIBOSYLTRANSFERASE CATALYTIC SUBUNIT 1"/>
    <property type="match status" value="1"/>
</dbReference>
<proteinExistence type="predicted"/>
<organism evidence="3 4">
    <name type="scientific">Meleagris gallopavo</name>
    <name type="common">Wild turkey</name>
    <dbReference type="NCBI Taxonomy" id="9103"/>
    <lineage>
        <taxon>Eukaryota</taxon>
        <taxon>Metazoa</taxon>
        <taxon>Chordata</taxon>
        <taxon>Craniata</taxon>
        <taxon>Vertebrata</taxon>
        <taxon>Euteleostomi</taxon>
        <taxon>Archelosauria</taxon>
        <taxon>Archosauria</taxon>
        <taxon>Dinosauria</taxon>
        <taxon>Saurischia</taxon>
        <taxon>Theropoda</taxon>
        <taxon>Coelurosauria</taxon>
        <taxon>Aves</taxon>
        <taxon>Neognathae</taxon>
        <taxon>Galloanserae</taxon>
        <taxon>Galliformes</taxon>
        <taxon>Phasianidae</taxon>
        <taxon>Meleagridinae</taxon>
        <taxon>Meleagris</taxon>
    </lineage>
</organism>
<evidence type="ECO:0000256" key="1">
    <source>
        <dbReference type="ARBA" id="ARBA00022833"/>
    </source>
</evidence>
<evidence type="ECO:0000313" key="4">
    <source>
        <dbReference type="Proteomes" id="UP000001645"/>
    </source>
</evidence>
<keyword evidence="1" id="KW-0862">Zinc</keyword>
<dbReference type="GO" id="GO:0006400">
    <property type="term" value="P:tRNA modification"/>
    <property type="evidence" value="ECO:0007669"/>
    <property type="project" value="InterPro"/>
</dbReference>
<dbReference type="GeneTree" id="ENSGT00530000063679"/>
<dbReference type="InParanoid" id="A0A803YN36"/>
<feature type="domain" description="tRNA-guanine(15) transglycosylase-like" evidence="2">
    <location>
        <begin position="68"/>
        <end position="152"/>
    </location>
</feature>
<dbReference type="NCBIfam" id="TIGR00449">
    <property type="entry name" value="tgt_general"/>
    <property type="match status" value="1"/>
</dbReference>
<dbReference type="Ensembl" id="ENSMGAT00000030658.1">
    <property type="protein sequence ID" value="ENSMGAP00000033184.1"/>
    <property type="gene ID" value="ENSMGAG00000021889.1"/>
</dbReference>
<dbReference type="AlphaFoldDB" id="A0A803YN36"/>
<reference evidence="3" key="1">
    <citation type="journal article" date="2010" name="PLoS Biol.">
        <title>Multi-platform next-generation sequencing of the domestic turkey (Meleagris gallopavo): genome assembly and analysis.</title>
        <authorList>
            <person name="Dalloul R.A."/>
            <person name="Long J.A."/>
            <person name="Zimin A.V."/>
            <person name="Aslam L."/>
            <person name="Beal K."/>
            <person name="Blomberg L.A."/>
            <person name="Bouffard P."/>
            <person name="Burt D.W."/>
            <person name="Crasta O."/>
            <person name="Crooijmans R.P."/>
            <person name="Cooper K."/>
            <person name="Coulombe R.A."/>
            <person name="De S."/>
            <person name="Delany M.E."/>
            <person name="Dodgson J.B."/>
            <person name="Dong J.J."/>
            <person name="Evans C."/>
            <person name="Frederickson K.M."/>
            <person name="Flicek P."/>
            <person name="Florea L."/>
            <person name="Folkerts O."/>
            <person name="Groenen M.A."/>
            <person name="Harkins T.T."/>
            <person name="Herrero J."/>
            <person name="Hoffmann S."/>
            <person name="Megens H.J."/>
            <person name="Jiang A."/>
            <person name="de Jong P."/>
            <person name="Kaiser P."/>
            <person name="Kim H."/>
            <person name="Kim K.W."/>
            <person name="Kim S."/>
            <person name="Langenberger D."/>
            <person name="Lee M.K."/>
            <person name="Lee T."/>
            <person name="Mane S."/>
            <person name="Marcais G."/>
            <person name="Marz M."/>
            <person name="McElroy A.P."/>
            <person name="Modise T."/>
            <person name="Nefedov M."/>
            <person name="Notredame C."/>
            <person name="Paton I.R."/>
            <person name="Payne W.S."/>
            <person name="Pertea G."/>
            <person name="Prickett D."/>
            <person name="Puiu D."/>
            <person name="Qioa D."/>
            <person name="Raineri E."/>
            <person name="Ruffier M."/>
            <person name="Salzberg S.L."/>
            <person name="Schatz M.C."/>
            <person name="Scheuring C."/>
            <person name="Schmidt C.J."/>
            <person name="Schroeder S."/>
            <person name="Searle S.M."/>
            <person name="Smith E.J."/>
            <person name="Smith J."/>
            <person name="Sonstegard T.S."/>
            <person name="Stadler P.F."/>
            <person name="Tafer H."/>
            <person name="Tu Z.J."/>
            <person name="Van Tassell C.P."/>
            <person name="Vilella A.J."/>
            <person name="Williams K.P."/>
            <person name="Yorke J.A."/>
            <person name="Zhang L."/>
            <person name="Zhang H.B."/>
            <person name="Zhang X."/>
            <person name="Zhang Y."/>
            <person name="Reed K.M."/>
        </authorList>
    </citation>
    <scope>NUCLEOTIDE SEQUENCE [LARGE SCALE GENOMIC DNA]</scope>
</reference>
<dbReference type="Pfam" id="PF01702">
    <property type="entry name" value="TGT"/>
    <property type="match status" value="1"/>
</dbReference>
<evidence type="ECO:0000313" key="3">
    <source>
        <dbReference type="Ensembl" id="ENSMGAP00000033184.1"/>
    </source>
</evidence>
<keyword evidence="4" id="KW-1185">Reference proteome</keyword>
<dbReference type="GO" id="GO:0005829">
    <property type="term" value="C:cytosol"/>
    <property type="evidence" value="ECO:0007669"/>
    <property type="project" value="TreeGrafter"/>
</dbReference>
<name>A0A803YN36_MELGA</name>
<dbReference type="Proteomes" id="UP000001645">
    <property type="component" value="Unplaced"/>
</dbReference>
<sequence>MWGGVVRYRVVMRGAVGRYGVRRRAMGRYGVRRGAMGDLWGTGWWDVDLWGSDLWGPDLWVPPHSYDTDLVVCVALGCDMFDCVFPTRTARFGSALGPWGSLQLKNRQFAKDFRPIDEECDCPTCQRHSRAFLHALLRSDPAALHHITAHNI</sequence>
<dbReference type="InterPro" id="IPR002616">
    <property type="entry name" value="tRNA_ribo_trans-like"/>
</dbReference>
<evidence type="ECO:0000259" key="2">
    <source>
        <dbReference type="Pfam" id="PF01702"/>
    </source>
</evidence>
<dbReference type="PANTHER" id="PTHR43530">
    <property type="entry name" value="QUEUINE TRNA-RIBOSYLTRANSFERASE CATALYTIC SUBUNIT 1"/>
    <property type="match status" value="1"/>
</dbReference>
<reference evidence="3" key="3">
    <citation type="submission" date="2025-09" db="UniProtKB">
        <authorList>
            <consortium name="Ensembl"/>
        </authorList>
    </citation>
    <scope>IDENTIFICATION</scope>
</reference>
<protein>
    <recommendedName>
        <fullName evidence="2">tRNA-guanine(15) transglycosylase-like domain-containing protein</fullName>
    </recommendedName>
</protein>
<dbReference type="InterPro" id="IPR036511">
    <property type="entry name" value="TGT-like_sf"/>
</dbReference>
<accession>A0A803YN36</accession>
<reference evidence="3" key="2">
    <citation type="submission" date="2025-08" db="UniProtKB">
        <authorList>
            <consortium name="Ensembl"/>
        </authorList>
    </citation>
    <scope>IDENTIFICATION</scope>
</reference>
<dbReference type="SUPFAM" id="SSF51713">
    <property type="entry name" value="tRNA-guanine transglycosylase"/>
    <property type="match status" value="1"/>
</dbReference>
<dbReference type="GO" id="GO:0008479">
    <property type="term" value="F:tRNA-guanosine(34) queuine transglycosylase activity"/>
    <property type="evidence" value="ECO:0007669"/>
    <property type="project" value="TreeGrafter"/>
</dbReference>
<dbReference type="Gene3D" id="3.20.20.105">
    <property type="entry name" value="Queuine tRNA-ribosyltransferase-like"/>
    <property type="match status" value="1"/>
</dbReference>